<dbReference type="CDD" id="cd03215">
    <property type="entry name" value="ABC_Carb_Monos_II"/>
    <property type="match status" value="1"/>
</dbReference>
<dbReference type="RefSeq" id="WP_015750673.1">
    <property type="nucleotide sequence ID" value="NC_013223.1"/>
</dbReference>
<dbReference type="CDD" id="cd03216">
    <property type="entry name" value="ABC_Carb_Monos_I"/>
    <property type="match status" value="1"/>
</dbReference>
<evidence type="ECO:0000256" key="6">
    <source>
        <dbReference type="ARBA" id="ARBA00022741"/>
    </source>
</evidence>
<dbReference type="AlphaFoldDB" id="C8WZN9"/>
<organism evidence="11 12">
    <name type="scientific">Desulfohalobium retbaense (strain ATCC 49708 / DSM 5692 / JCM 16813 / HR100)</name>
    <dbReference type="NCBI Taxonomy" id="485915"/>
    <lineage>
        <taxon>Bacteria</taxon>
        <taxon>Pseudomonadati</taxon>
        <taxon>Thermodesulfobacteriota</taxon>
        <taxon>Desulfovibrionia</taxon>
        <taxon>Desulfovibrionales</taxon>
        <taxon>Desulfohalobiaceae</taxon>
        <taxon>Desulfohalobium</taxon>
    </lineage>
</organism>
<dbReference type="SMART" id="SM00382">
    <property type="entry name" value="AAA"/>
    <property type="match status" value="1"/>
</dbReference>
<dbReference type="PANTHER" id="PTHR43790:SF9">
    <property type="entry name" value="GALACTOFURANOSE TRANSPORTER ATP-BINDING PROTEIN YTFR"/>
    <property type="match status" value="1"/>
</dbReference>
<dbReference type="OrthoDB" id="9809450at2"/>
<feature type="domain" description="ABC transporter" evidence="10">
    <location>
        <begin position="244"/>
        <end position="493"/>
    </location>
</feature>
<evidence type="ECO:0000259" key="10">
    <source>
        <dbReference type="PROSITE" id="PS50893"/>
    </source>
</evidence>
<evidence type="ECO:0000313" key="11">
    <source>
        <dbReference type="EMBL" id="ACV67514.1"/>
    </source>
</evidence>
<evidence type="ECO:0000256" key="5">
    <source>
        <dbReference type="ARBA" id="ARBA00022737"/>
    </source>
</evidence>
<dbReference type="InterPro" id="IPR003439">
    <property type="entry name" value="ABC_transporter-like_ATP-bd"/>
</dbReference>
<dbReference type="eggNOG" id="COG3845">
    <property type="taxonomic scope" value="Bacteria"/>
</dbReference>
<dbReference type="Proteomes" id="UP000001052">
    <property type="component" value="Chromosome"/>
</dbReference>
<evidence type="ECO:0000256" key="8">
    <source>
        <dbReference type="ARBA" id="ARBA00022967"/>
    </source>
</evidence>
<proteinExistence type="predicted"/>
<dbReference type="EMBL" id="CP001734">
    <property type="protein sequence ID" value="ACV67514.1"/>
    <property type="molecule type" value="Genomic_DNA"/>
</dbReference>
<protein>
    <submittedName>
        <fullName evidence="11">ABC transporter related protein</fullName>
    </submittedName>
</protein>
<dbReference type="Pfam" id="PF00005">
    <property type="entry name" value="ABC_tran"/>
    <property type="match status" value="2"/>
</dbReference>
<comment type="subcellular location">
    <subcellularLocation>
        <location evidence="1">Cell membrane</location>
        <topology evidence="1">Peripheral membrane protein</topology>
    </subcellularLocation>
</comment>
<keyword evidence="4" id="KW-0762">Sugar transport</keyword>
<dbReference type="GO" id="GO:0005886">
    <property type="term" value="C:plasma membrane"/>
    <property type="evidence" value="ECO:0007669"/>
    <property type="project" value="UniProtKB-SubCell"/>
</dbReference>
<dbReference type="InterPro" id="IPR017871">
    <property type="entry name" value="ABC_transporter-like_CS"/>
</dbReference>
<feature type="domain" description="ABC transporter" evidence="10">
    <location>
        <begin position="7"/>
        <end position="240"/>
    </location>
</feature>
<gene>
    <name evidence="11" type="ordered locus">Dret_0212</name>
</gene>
<evidence type="ECO:0000256" key="4">
    <source>
        <dbReference type="ARBA" id="ARBA00022597"/>
    </source>
</evidence>
<dbReference type="FunFam" id="3.40.50.300:FF:000127">
    <property type="entry name" value="Ribose import ATP-binding protein RbsA"/>
    <property type="match status" value="1"/>
</dbReference>
<sequence>MTDHPLVSLHQISKSFGSVQANKDITLDIRSGTIKTLLGENGAGKSTLMSILAGRFSPDAGTIRIRGVQRRFTTTAEALDSGIGMVYQHFMLVEAMTVAENVFLGHKNGFWLHPKQMETQVRSLADQYGLDVDPAAKVHTLSMGEKQRVEILKLLFRDNDVLILDEPTTVLTPREVNQLFRAMRTIASQGKAIVFISHKLAEVMDVADEIAILRRGAIVDELPAATVHSKADLARRMVGREVVLSLDKAHVAPGRPVLEVDQLDAGPVREVSFSLCRGEILAVVGVAGNGQRPLVETICGLRSPECGQVNILGLPWSEFYSRLEWQGALSYIPEDRLGLATCPELDLVDNFLLTTRQGFCRGSILDRGKAERTARELTGAFNVHPPDVNNRARQLSGGNLQKMVLAREFYRRPRLIIAEQPSQGLDISATEEVWHHLLQARERAGILLVTGDLNEAFNLADRIAVIFQGRFMDIFPATDKTKLDNIGPLMAGMPTS</sequence>
<dbReference type="KEGG" id="drt:Dret_0212"/>
<keyword evidence="5" id="KW-0677">Repeat</keyword>
<dbReference type="PROSITE" id="PS00211">
    <property type="entry name" value="ABC_TRANSPORTER_1"/>
    <property type="match status" value="1"/>
</dbReference>
<dbReference type="GO" id="GO:0016887">
    <property type="term" value="F:ATP hydrolysis activity"/>
    <property type="evidence" value="ECO:0007669"/>
    <property type="project" value="InterPro"/>
</dbReference>
<dbReference type="SUPFAM" id="SSF52540">
    <property type="entry name" value="P-loop containing nucleoside triphosphate hydrolases"/>
    <property type="match status" value="2"/>
</dbReference>
<dbReference type="HOGENOM" id="CLU_000604_92_0_7"/>
<evidence type="ECO:0000256" key="2">
    <source>
        <dbReference type="ARBA" id="ARBA00022448"/>
    </source>
</evidence>
<keyword evidence="3" id="KW-1003">Cell membrane</keyword>
<evidence type="ECO:0000256" key="1">
    <source>
        <dbReference type="ARBA" id="ARBA00004202"/>
    </source>
</evidence>
<dbReference type="InterPro" id="IPR027417">
    <property type="entry name" value="P-loop_NTPase"/>
</dbReference>
<dbReference type="PROSITE" id="PS50893">
    <property type="entry name" value="ABC_TRANSPORTER_2"/>
    <property type="match status" value="2"/>
</dbReference>
<keyword evidence="8" id="KW-1278">Translocase</keyword>
<reference evidence="11 12" key="2">
    <citation type="journal article" date="2010" name="Stand. Genomic Sci.">
        <title>Complete genome sequence of Desulfohalobium retbaense type strain (HR(100)).</title>
        <authorList>
            <person name="Spring S."/>
            <person name="Nolan M."/>
            <person name="Lapidus A."/>
            <person name="Glavina Del Rio T."/>
            <person name="Copeland A."/>
            <person name="Tice H."/>
            <person name="Cheng J.F."/>
            <person name="Lucas S."/>
            <person name="Land M."/>
            <person name="Chen F."/>
            <person name="Bruce D."/>
            <person name="Goodwin L."/>
            <person name="Pitluck S."/>
            <person name="Ivanova N."/>
            <person name="Mavromatis K."/>
            <person name="Mikhailova N."/>
            <person name="Pati A."/>
            <person name="Chen A."/>
            <person name="Palaniappan K."/>
            <person name="Hauser L."/>
            <person name="Chang Y.J."/>
            <person name="Jeffries C.D."/>
            <person name="Munk C."/>
            <person name="Kiss H."/>
            <person name="Chain P."/>
            <person name="Han C."/>
            <person name="Brettin T."/>
            <person name="Detter J.C."/>
            <person name="Schuler E."/>
            <person name="Goker M."/>
            <person name="Rohde M."/>
            <person name="Bristow J."/>
            <person name="Eisen J.A."/>
            <person name="Markowitz V."/>
            <person name="Hugenholtz P."/>
            <person name="Kyrpides N.C."/>
            <person name="Klenk H.P."/>
        </authorList>
    </citation>
    <scope>NUCLEOTIDE SEQUENCE [LARGE SCALE GENOMIC DNA]</scope>
    <source>
        <strain evidence="11 12">DSM 5692</strain>
    </source>
</reference>
<dbReference type="PANTHER" id="PTHR43790">
    <property type="entry name" value="CARBOHYDRATE TRANSPORT ATP-BINDING PROTEIN MG119-RELATED"/>
    <property type="match status" value="1"/>
</dbReference>
<evidence type="ECO:0000256" key="3">
    <source>
        <dbReference type="ARBA" id="ARBA00022475"/>
    </source>
</evidence>
<dbReference type="GO" id="GO:0005524">
    <property type="term" value="F:ATP binding"/>
    <property type="evidence" value="ECO:0007669"/>
    <property type="project" value="UniProtKB-KW"/>
</dbReference>
<dbReference type="InterPro" id="IPR050107">
    <property type="entry name" value="ABC_carbohydrate_import_ATPase"/>
</dbReference>
<keyword evidence="7" id="KW-0067">ATP-binding</keyword>
<dbReference type="Gene3D" id="3.40.50.300">
    <property type="entry name" value="P-loop containing nucleotide triphosphate hydrolases"/>
    <property type="match status" value="2"/>
</dbReference>
<evidence type="ECO:0000256" key="9">
    <source>
        <dbReference type="ARBA" id="ARBA00023136"/>
    </source>
</evidence>
<name>C8WZN9_DESRD</name>
<dbReference type="STRING" id="485915.Dret_0212"/>
<keyword evidence="9" id="KW-0472">Membrane</keyword>
<keyword evidence="12" id="KW-1185">Reference proteome</keyword>
<keyword evidence="6" id="KW-0547">Nucleotide-binding</keyword>
<keyword evidence="2" id="KW-0813">Transport</keyword>
<evidence type="ECO:0000256" key="7">
    <source>
        <dbReference type="ARBA" id="ARBA00022840"/>
    </source>
</evidence>
<dbReference type="InterPro" id="IPR003593">
    <property type="entry name" value="AAA+_ATPase"/>
</dbReference>
<reference evidence="12" key="1">
    <citation type="submission" date="2009-09" db="EMBL/GenBank/DDBJ databases">
        <title>The complete chromosome of Desulfohalobium retbaense DSM 5692.</title>
        <authorList>
            <consortium name="US DOE Joint Genome Institute (JGI-PGF)"/>
            <person name="Lucas S."/>
            <person name="Copeland A."/>
            <person name="Lapidus A."/>
            <person name="Glavina del Rio T."/>
            <person name="Dalin E."/>
            <person name="Tice H."/>
            <person name="Bruce D."/>
            <person name="Goodwin L."/>
            <person name="Pitluck S."/>
            <person name="Kyrpides N."/>
            <person name="Mavromatis K."/>
            <person name="Ivanova N."/>
            <person name="Mikhailova N."/>
            <person name="Munk A.C."/>
            <person name="Brettin T."/>
            <person name="Detter J.C."/>
            <person name="Han C."/>
            <person name="Tapia R."/>
            <person name="Larimer F."/>
            <person name="Land M."/>
            <person name="Hauser L."/>
            <person name="Markowitz V."/>
            <person name="Cheng J.-F."/>
            <person name="Hugenholtz P."/>
            <person name="Woyke T."/>
            <person name="Wu D."/>
            <person name="Spring S."/>
            <person name="Klenk H.-P."/>
            <person name="Eisen J.A."/>
        </authorList>
    </citation>
    <scope>NUCLEOTIDE SEQUENCE [LARGE SCALE GENOMIC DNA]</scope>
    <source>
        <strain evidence="12">DSM 5692</strain>
    </source>
</reference>
<evidence type="ECO:0000313" key="12">
    <source>
        <dbReference type="Proteomes" id="UP000001052"/>
    </source>
</evidence>
<accession>C8WZN9</accession>